<dbReference type="InterPro" id="IPR000887">
    <property type="entry name" value="Aldlse_KDPG_KHG"/>
</dbReference>
<dbReference type="CDD" id="cd00452">
    <property type="entry name" value="KDPG_aldolase"/>
    <property type="match status" value="1"/>
</dbReference>
<keyword evidence="7" id="KW-1185">Reference proteome</keyword>
<dbReference type="GO" id="GO:0016829">
    <property type="term" value="F:lyase activity"/>
    <property type="evidence" value="ECO:0007669"/>
    <property type="project" value="UniProtKB-KW"/>
</dbReference>
<comment type="pathway">
    <text evidence="1">Carbohydrate acid metabolism.</text>
</comment>
<proteinExistence type="inferred from homology"/>
<dbReference type="Proteomes" id="UP000219356">
    <property type="component" value="Unassembled WGS sequence"/>
</dbReference>
<accession>A0A285MZX5</accession>
<protein>
    <submittedName>
        <fullName evidence="6">2-keto-3-deoxy-phosphogluconate aldolase</fullName>
    </submittedName>
</protein>
<comment type="similarity">
    <text evidence="2">Belongs to the KHG/KDPG aldolase family.</text>
</comment>
<dbReference type="Pfam" id="PF01081">
    <property type="entry name" value="Aldolase"/>
    <property type="match status" value="1"/>
</dbReference>
<dbReference type="NCBIfam" id="NF005119">
    <property type="entry name" value="PRK06552.1"/>
    <property type="match status" value="1"/>
</dbReference>
<dbReference type="OrthoDB" id="9802667at2"/>
<name>A0A285MZX5_9BACI</name>
<evidence type="ECO:0000256" key="1">
    <source>
        <dbReference type="ARBA" id="ARBA00004761"/>
    </source>
</evidence>
<dbReference type="RefSeq" id="WP_097038393.1">
    <property type="nucleotide sequence ID" value="NZ_OBEK01000001.1"/>
</dbReference>
<dbReference type="EMBL" id="OBEK01000001">
    <property type="protein sequence ID" value="SNZ02754.1"/>
    <property type="molecule type" value="Genomic_DNA"/>
</dbReference>
<dbReference type="NCBIfam" id="TIGR01182">
    <property type="entry name" value="eda"/>
    <property type="match status" value="1"/>
</dbReference>
<dbReference type="InterPro" id="IPR013785">
    <property type="entry name" value="Aldolase_TIM"/>
</dbReference>
<gene>
    <name evidence="6" type="ORF">SAMN05421503_0188</name>
</gene>
<evidence type="ECO:0000313" key="7">
    <source>
        <dbReference type="Proteomes" id="UP000219356"/>
    </source>
</evidence>
<comment type="subunit">
    <text evidence="3">Homotrimer.</text>
</comment>
<keyword evidence="5" id="KW-0119">Carbohydrate metabolism</keyword>
<evidence type="ECO:0000256" key="3">
    <source>
        <dbReference type="ARBA" id="ARBA00011233"/>
    </source>
</evidence>
<dbReference type="AlphaFoldDB" id="A0A285MZX5"/>
<dbReference type="SUPFAM" id="SSF51569">
    <property type="entry name" value="Aldolase"/>
    <property type="match status" value="1"/>
</dbReference>
<sequence>MEKALVLTKLSEQGIVAVVRADSPEEAIHISDACIEGGITGIEVTFTVRDADQVIKELSSQYKENENVMIGAGTVLDSTTARLAMLAGARFIVSPAFDAETARICNLYQVPYLPGCMTIAEIKHAMEAGADIVKLFPGSVYGPSFIKAVRAPLPQVNVMPTGGVDLDNIGLWLQNGAVAVGVGGNLVAPAATGDFAKITSIARQYVQKVREARTERVNI</sequence>
<evidence type="ECO:0000256" key="4">
    <source>
        <dbReference type="ARBA" id="ARBA00023239"/>
    </source>
</evidence>
<evidence type="ECO:0000313" key="6">
    <source>
        <dbReference type="EMBL" id="SNZ02754.1"/>
    </source>
</evidence>
<evidence type="ECO:0000256" key="2">
    <source>
        <dbReference type="ARBA" id="ARBA00006906"/>
    </source>
</evidence>
<dbReference type="PANTHER" id="PTHR30246">
    <property type="entry name" value="2-KETO-3-DEOXY-6-PHOSPHOGLUCONATE ALDOLASE"/>
    <property type="match status" value="1"/>
</dbReference>
<dbReference type="PANTHER" id="PTHR30246:SF1">
    <property type="entry name" value="2-DEHYDRO-3-DEOXY-6-PHOSPHOGALACTONATE ALDOLASE-RELATED"/>
    <property type="match status" value="1"/>
</dbReference>
<evidence type="ECO:0000256" key="5">
    <source>
        <dbReference type="ARBA" id="ARBA00023277"/>
    </source>
</evidence>
<keyword evidence="4" id="KW-0456">Lyase</keyword>
<reference evidence="7" key="1">
    <citation type="submission" date="2017-09" db="EMBL/GenBank/DDBJ databases">
        <authorList>
            <person name="Varghese N."/>
            <person name="Submissions S."/>
        </authorList>
    </citation>
    <scope>NUCLEOTIDE SEQUENCE [LARGE SCALE GENOMIC DNA]</scope>
    <source>
        <strain evidence="7">CGMCC 1.8913</strain>
    </source>
</reference>
<organism evidence="6 7">
    <name type="scientific">Terribacillus aidingensis</name>
    <dbReference type="NCBI Taxonomy" id="586416"/>
    <lineage>
        <taxon>Bacteria</taxon>
        <taxon>Bacillati</taxon>
        <taxon>Bacillota</taxon>
        <taxon>Bacilli</taxon>
        <taxon>Bacillales</taxon>
        <taxon>Bacillaceae</taxon>
        <taxon>Terribacillus</taxon>
    </lineage>
</organism>
<dbReference type="Gene3D" id="3.20.20.70">
    <property type="entry name" value="Aldolase class I"/>
    <property type="match status" value="1"/>
</dbReference>
<dbReference type="STRING" id="586416.GZ22_12560"/>